<dbReference type="NCBIfam" id="NF041644">
    <property type="entry name" value="CBO0543_fam"/>
    <property type="match status" value="1"/>
</dbReference>
<accession>A0ABS2QL26</accession>
<evidence type="ECO:0000313" key="3">
    <source>
        <dbReference type="Proteomes" id="UP000823486"/>
    </source>
</evidence>
<keyword evidence="1" id="KW-0812">Transmembrane</keyword>
<keyword evidence="1" id="KW-0472">Membrane</keyword>
<evidence type="ECO:0000313" key="2">
    <source>
        <dbReference type="EMBL" id="MBM7693705.1"/>
    </source>
</evidence>
<feature type="transmembrane region" description="Helical" evidence="1">
    <location>
        <begin position="46"/>
        <end position="62"/>
    </location>
</feature>
<evidence type="ECO:0008006" key="4">
    <source>
        <dbReference type="Google" id="ProtNLM"/>
    </source>
</evidence>
<name>A0ABS2QL26_9BACI</name>
<sequence>MNKSSVEKIGDEMAKDYPSFQEVQNVREKFKNISYQHWVNDDLFTWKWWFLLFLSIFPWIVWWKIVDKRRLPEILMFGLIMATFAFLLDNIGTDLMWWEYPDKLLQMIPPLLPADLTLVPCIVMLIYQWTKTWKSFLLVNFIVSLWSVYLGETFFIWLDLYKLLEWKLIYSVLFYNIGGTIARWLVLKTFSISKKAH</sequence>
<dbReference type="EMBL" id="JAFBFI010000015">
    <property type="protein sequence ID" value="MBM7693705.1"/>
    <property type="molecule type" value="Genomic_DNA"/>
</dbReference>
<feature type="transmembrane region" description="Helical" evidence="1">
    <location>
        <begin position="168"/>
        <end position="186"/>
    </location>
</feature>
<dbReference type="InterPro" id="IPR048147">
    <property type="entry name" value="CBO0543-like"/>
</dbReference>
<keyword evidence="1" id="KW-1133">Transmembrane helix</keyword>
<feature type="transmembrane region" description="Helical" evidence="1">
    <location>
        <begin position="136"/>
        <end position="156"/>
    </location>
</feature>
<feature type="transmembrane region" description="Helical" evidence="1">
    <location>
        <begin position="74"/>
        <end position="91"/>
    </location>
</feature>
<protein>
    <recommendedName>
        <fullName evidence="4">Permease</fullName>
    </recommendedName>
</protein>
<gene>
    <name evidence="2" type="ORF">JOC77_003149</name>
</gene>
<dbReference type="RefSeq" id="WP_204544638.1">
    <property type="nucleotide sequence ID" value="NZ_JAFBFI010000015.1"/>
</dbReference>
<dbReference type="Proteomes" id="UP000823486">
    <property type="component" value="Unassembled WGS sequence"/>
</dbReference>
<reference evidence="2 3" key="1">
    <citation type="submission" date="2021-01" db="EMBL/GenBank/DDBJ databases">
        <title>Genomic Encyclopedia of Type Strains, Phase IV (KMG-IV): sequencing the most valuable type-strain genomes for metagenomic binning, comparative biology and taxonomic classification.</title>
        <authorList>
            <person name="Goeker M."/>
        </authorList>
    </citation>
    <scope>NUCLEOTIDE SEQUENCE [LARGE SCALE GENOMIC DNA]</scope>
    <source>
        <strain evidence="2 3">DSM 105482</strain>
    </source>
</reference>
<comment type="caution">
    <text evidence="2">The sequence shown here is derived from an EMBL/GenBank/DDBJ whole genome shotgun (WGS) entry which is preliminary data.</text>
</comment>
<proteinExistence type="predicted"/>
<keyword evidence="3" id="KW-1185">Reference proteome</keyword>
<evidence type="ECO:0000256" key="1">
    <source>
        <dbReference type="SAM" id="Phobius"/>
    </source>
</evidence>
<organism evidence="2 3">
    <name type="scientific">Peribacillus deserti</name>
    <dbReference type="NCBI Taxonomy" id="673318"/>
    <lineage>
        <taxon>Bacteria</taxon>
        <taxon>Bacillati</taxon>
        <taxon>Bacillota</taxon>
        <taxon>Bacilli</taxon>
        <taxon>Bacillales</taxon>
        <taxon>Bacillaceae</taxon>
        <taxon>Peribacillus</taxon>
    </lineage>
</organism>
<feature type="transmembrane region" description="Helical" evidence="1">
    <location>
        <begin position="111"/>
        <end position="129"/>
    </location>
</feature>